<dbReference type="PROSITE" id="PS00211">
    <property type="entry name" value="ABC_TRANSPORTER_1"/>
    <property type="match status" value="2"/>
</dbReference>
<proteinExistence type="inferred from homology"/>
<dbReference type="Proteomes" id="UP001273505">
    <property type="component" value="Unassembled WGS sequence"/>
</dbReference>
<evidence type="ECO:0000259" key="5">
    <source>
        <dbReference type="PROSITE" id="PS50893"/>
    </source>
</evidence>
<dbReference type="Pfam" id="PF08352">
    <property type="entry name" value="oligo_HPY"/>
    <property type="match status" value="2"/>
</dbReference>
<dbReference type="EMBL" id="JAXAFO010000011">
    <property type="protein sequence ID" value="MDX6849330.1"/>
    <property type="molecule type" value="Genomic_DNA"/>
</dbReference>
<dbReference type="RefSeq" id="WP_302722039.1">
    <property type="nucleotide sequence ID" value="NZ_JAULRU010000418.1"/>
</dbReference>
<dbReference type="NCBIfam" id="NF008453">
    <property type="entry name" value="PRK11308.1"/>
    <property type="match status" value="2"/>
</dbReference>
<dbReference type="SMART" id="SM00382">
    <property type="entry name" value="AAA"/>
    <property type="match status" value="2"/>
</dbReference>
<evidence type="ECO:0000313" key="6">
    <source>
        <dbReference type="EMBL" id="MDX6849330.1"/>
    </source>
</evidence>
<dbReference type="SUPFAM" id="SSF52540">
    <property type="entry name" value="P-loop containing nucleoside triphosphate hydrolases"/>
    <property type="match status" value="2"/>
</dbReference>
<dbReference type="InterPro" id="IPR027417">
    <property type="entry name" value="P-loop_NTPase"/>
</dbReference>
<sequence length="535" mass="59652">MSDVVLSIKNLSVAFRQEQALRTVVEDLSFDLLRGETLALVGESGSGKSVTAQSILKLLPEHSAVYQSGSIEFGGENLLASSERALQRVRGNKISMIFQEPMTSLNPLQTIEKQLFESLMLHGKATQRERARPKIVQWLQRVGIQDPQRRLSSLPHELSGGERQRVMIAMALVNEPDVLIADEPTTALDVTVQAQILRLLKQLQHDFNMTVLFITHDLNIVRSLADRVAIMQSGKLLEVGDQTQVFASPQHDYTGMLLSSSPGEPPPHISDQSDVLLKVEELNTWFPIKAGIFKRTVDHVKAVNNVAFELRHGETLGVVGESGSGKTTLGRSILRLIESRGFAGYGREQSNLFELDRKALKTLRREIQIIFQDPYGSLSPRMSVSDIVAEGLRVHERLTASEIDERVVAVLEKVRIDPDARHRYPNEFSGGQRQRIAIARALILKPKLLVLDEPTSALDRSVQKDVIELLKSLQSEYGLAYIFISHDLEVVRAMSHKILVMYRGVVVEAGSAEDLFTRPTHEYTKTLLASVNSPL</sequence>
<dbReference type="InterPro" id="IPR013563">
    <property type="entry name" value="Oligopep_ABC_C"/>
</dbReference>
<dbReference type="Gene3D" id="3.40.50.300">
    <property type="entry name" value="P-loop containing nucleotide triphosphate hydrolases"/>
    <property type="match status" value="2"/>
</dbReference>
<evidence type="ECO:0000256" key="1">
    <source>
        <dbReference type="ARBA" id="ARBA00005417"/>
    </source>
</evidence>
<dbReference type="CDD" id="cd03257">
    <property type="entry name" value="ABC_NikE_OppD_transporters"/>
    <property type="match status" value="2"/>
</dbReference>
<name>A0ABU4RWR8_9GAMM</name>
<evidence type="ECO:0000256" key="4">
    <source>
        <dbReference type="ARBA" id="ARBA00022840"/>
    </source>
</evidence>
<dbReference type="InterPro" id="IPR003593">
    <property type="entry name" value="AAA+_ATPase"/>
</dbReference>
<comment type="caution">
    <text evidence="6">The sequence shown here is derived from an EMBL/GenBank/DDBJ whole genome shotgun (WGS) entry which is preliminary data.</text>
</comment>
<organism evidence="6 7">
    <name type="scientific">Gilvimarinus gilvus</name>
    <dbReference type="NCBI Taxonomy" id="3058038"/>
    <lineage>
        <taxon>Bacteria</taxon>
        <taxon>Pseudomonadati</taxon>
        <taxon>Pseudomonadota</taxon>
        <taxon>Gammaproteobacteria</taxon>
        <taxon>Cellvibrionales</taxon>
        <taxon>Cellvibrionaceae</taxon>
        <taxon>Gilvimarinus</taxon>
    </lineage>
</organism>
<dbReference type="Pfam" id="PF00005">
    <property type="entry name" value="ABC_tran"/>
    <property type="match status" value="2"/>
</dbReference>
<dbReference type="PANTHER" id="PTHR43776:SF7">
    <property type="entry name" value="D,D-DIPEPTIDE TRANSPORT ATP-BINDING PROTEIN DDPF-RELATED"/>
    <property type="match status" value="1"/>
</dbReference>
<dbReference type="GO" id="GO:0005524">
    <property type="term" value="F:ATP binding"/>
    <property type="evidence" value="ECO:0007669"/>
    <property type="project" value="UniProtKB-KW"/>
</dbReference>
<evidence type="ECO:0000313" key="7">
    <source>
        <dbReference type="Proteomes" id="UP001273505"/>
    </source>
</evidence>
<dbReference type="PROSITE" id="PS50893">
    <property type="entry name" value="ABC_TRANSPORTER_2"/>
    <property type="match status" value="2"/>
</dbReference>
<comment type="similarity">
    <text evidence="1">Belongs to the ABC transporter superfamily.</text>
</comment>
<feature type="domain" description="ABC transporter" evidence="5">
    <location>
        <begin position="277"/>
        <end position="528"/>
    </location>
</feature>
<dbReference type="InterPro" id="IPR050319">
    <property type="entry name" value="ABC_transp_ATP-bind"/>
</dbReference>
<keyword evidence="2" id="KW-0813">Transport</keyword>
<dbReference type="InterPro" id="IPR017871">
    <property type="entry name" value="ABC_transporter-like_CS"/>
</dbReference>
<accession>A0ABU4RWR8</accession>
<gene>
    <name evidence="6" type="ORF">SCD92_08155</name>
</gene>
<dbReference type="PANTHER" id="PTHR43776">
    <property type="entry name" value="TRANSPORT ATP-BINDING PROTEIN"/>
    <property type="match status" value="1"/>
</dbReference>
<reference evidence="6 7" key="1">
    <citation type="submission" date="2023-11" db="EMBL/GenBank/DDBJ databases">
        <title>Gilvimarinus fulvus sp. nov., isolated from the surface of Kelp.</title>
        <authorList>
            <person name="Sun Y.Y."/>
            <person name="Gong Y."/>
            <person name="Du Z.J."/>
        </authorList>
    </citation>
    <scope>NUCLEOTIDE SEQUENCE [LARGE SCALE GENOMIC DNA]</scope>
    <source>
        <strain evidence="6 7">SDUM040013</strain>
    </source>
</reference>
<keyword evidence="3" id="KW-0547">Nucleotide-binding</keyword>
<dbReference type="InterPro" id="IPR003439">
    <property type="entry name" value="ABC_transporter-like_ATP-bd"/>
</dbReference>
<keyword evidence="7" id="KW-1185">Reference proteome</keyword>
<protein>
    <submittedName>
        <fullName evidence="6">ABC transporter ATP-binding protein</fullName>
    </submittedName>
</protein>
<feature type="domain" description="ABC transporter" evidence="5">
    <location>
        <begin position="8"/>
        <end position="258"/>
    </location>
</feature>
<evidence type="ECO:0000256" key="3">
    <source>
        <dbReference type="ARBA" id="ARBA00022741"/>
    </source>
</evidence>
<keyword evidence="4 6" id="KW-0067">ATP-binding</keyword>
<evidence type="ECO:0000256" key="2">
    <source>
        <dbReference type="ARBA" id="ARBA00022448"/>
    </source>
</evidence>